<evidence type="ECO:0000313" key="9">
    <source>
        <dbReference type="Proteomes" id="UP001595379"/>
    </source>
</evidence>
<keyword evidence="6" id="KW-0732">Signal</keyword>
<feature type="signal peptide" evidence="6">
    <location>
        <begin position="1"/>
        <end position="28"/>
    </location>
</feature>
<proteinExistence type="inferred from homology"/>
<dbReference type="EMBL" id="JBHRSV010000031">
    <property type="protein sequence ID" value="MFC2927387.1"/>
    <property type="molecule type" value="Genomic_DNA"/>
</dbReference>
<comment type="similarity">
    <text evidence="1 5">Belongs to the peptidase S8 family.</text>
</comment>
<dbReference type="RefSeq" id="WP_343165231.1">
    <property type="nucleotide sequence ID" value="NZ_JBHRSV010000031.1"/>
</dbReference>
<dbReference type="PANTHER" id="PTHR43806">
    <property type="entry name" value="PEPTIDASE S8"/>
    <property type="match status" value="1"/>
</dbReference>
<dbReference type="SUPFAM" id="SSF52743">
    <property type="entry name" value="Subtilisin-like"/>
    <property type="match status" value="1"/>
</dbReference>
<evidence type="ECO:0000256" key="3">
    <source>
        <dbReference type="ARBA" id="ARBA00022801"/>
    </source>
</evidence>
<dbReference type="PANTHER" id="PTHR43806:SF11">
    <property type="entry name" value="CEREVISIN-RELATED"/>
    <property type="match status" value="1"/>
</dbReference>
<dbReference type="Proteomes" id="UP001595379">
    <property type="component" value="Unassembled WGS sequence"/>
</dbReference>
<feature type="active site" description="Charge relay system" evidence="5">
    <location>
        <position position="151"/>
    </location>
</feature>
<evidence type="ECO:0000256" key="1">
    <source>
        <dbReference type="ARBA" id="ARBA00011073"/>
    </source>
</evidence>
<dbReference type="PROSITE" id="PS51892">
    <property type="entry name" value="SUBTILASE"/>
    <property type="match status" value="1"/>
</dbReference>
<dbReference type="InterPro" id="IPR000209">
    <property type="entry name" value="Peptidase_S8/S53_dom"/>
</dbReference>
<keyword evidence="9" id="KW-1185">Reference proteome</keyword>
<evidence type="ECO:0000256" key="2">
    <source>
        <dbReference type="ARBA" id="ARBA00022670"/>
    </source>
</evidence>
<dbReference type="Gene3D" id="3.40.50.200">
    <property type="entry name" value="Peptidase S8/S53 domain"/>
    <property type="match status" value="1"/>
</dbReference>
<feature type="chain" id="PRO_5045730314" evidence="6">
    <location>
        <begin position="29"/>
        <end position="1579"/>
    </location>
</feature>
<name>A0ABV7A1D9_9PROT</name>
<dbReference type="InterPro" id="IPR015500">
    <property type="entry name" value="Peptidase_S8_subtilisin-rel"/>
</dbReference>
<comment type="caution">
    <text evidence="8">The sequence shown here is derived from an EMBL/GenBank/DDBJ whole genome shotgun (WGS) entry which is preliminary data.</text>
</comment>
<dbReference type="Gene3D" id="3.30.70.80">
    <property type="entry name" value="Peptidase S8 propeptide/proteinase inhibitor I9"/>
    <property type="match status" value="1"/>
</dbReference>
<feature type="active site" description="Charge relay system" evidence="5">
    <location>
        <position position="206"/>
    </location>
</feature>
<accession>A0ABV7A1D9</accession>
<dbReference type="InterPro" id="IPR050131">
    <property type="entry name" value="Peptidase_S8_subtilisin-like"/>
</dbReference>
<feature type="active site" description="Charge relay system" evidence="5">
    <location>
        <position position="407"/>
    </location>
</feature>
<evidence type="ECO:0000313" key="8">
    <source>
        <dbReference type="EMBL" id="MFC2927387.1"/>
    </source>
</evidence>
<keyword evidence="3 5" id="KW-0378">Hydrolase</keyword>
<evidence type="ECO:0000256" key="4">
    <source>
        <dbReference type="ARBA" id="ARBA00022825"/>
    </source>
</evidence>
<evidence type="ECO:0000259" key="7">
    <source>
        <dbReference type="Pfam" id="PF00082"/>
    </source>
</evidence>
<evidence type="ECO:0000256" key="6">
    <source>
        <dbReference type="SAM" id="SignalP"/>
    </source>
</evidence>
<dbReference type="PRINTS" id="PR00723">
    <property type="entry name" value="SUBTILISIN"/>
</dbReference>
<dbReference type="InterPro" id="IPR036852">
    <property type="entry name" value="Peptidase_S8/S53_dom_sf"/>
</dbReference>
<feature type="domain" description="Peptidase S8/S53" evidence="7">
    <location>
        <begin position="142"/>
        <end position="427"/>
    </location>
</feature>
<protein>
    <submittedName>
        <fullName evidence="8">S8 family serine peptidase</fullName>
    </submittedName>
</protein>
<sequence length="1579" mass="169401">MSYIPLNLFRSLALISLLSVSLFSTANAQAGPERTERQRVIVRLNEPSSGSAISQETLRRTILQRHVERTSAVIGEADAFSVTHLYSDPNYFAADVDMASLQALRADPNIASVEPDHFMRPTMLEIGDAIEAPILHAEGIDGTGVTIVQFDTGVDTDHPFIAANLEHGLCFSTTRENGMSLCPGGLATAVGPAAAEACTDLPECAHGTQTAGIMVGSNADMRGVAPGARLLPVQVFTRMTGEEYCGERDACLVAWYSDLFAAELEISHWAYGRHEDVGAIYYGFADLPYIDVENSATNLNSACVSTFGRSNSISELPRVIPSGNEGRYQRFRGMPCGVGFGRMFIQSETATGEISDFSNTWVIHSSANWNEGTAEHVFGSIPDLSAAGEGVPTSTLGGEYGAVTGTSAAAAQVAGATALLRSVGQYSPTEIWGAFRASGPFLLDRRLNHEVTSVRVGQALDILDQTTLGPFRINEFSQLDFIREVGTGFDSEIVFGGTVGGPFSLYQSYINSPYEAEISISTPGGFHNPNEFIGIPLSASASASWIEIEAPSSTQRTTSIIIRLNEVAATLPAGVHRSSVSIEIDGYRPLRRTVLLLVGSPNTNFPDALQLSGLRDFGFGYFGSAEAVANASVLGLVPNLRTLWWKWVAPESGDYIFRAREPAEQPFYSFRASVFRGENIEALEAIQTELRCAVRNTESGVVTESGAAGANPYYRFLAEAGEVFHFAVQQNRDPNFDAVGVQLMPALSTGYETRDTPLEISGSSLSMPIALHGLTQRCVQAPLSLPGYFAGGGDAWLLWTPSHSGRHAYRLRHGNTIDGTQEYPRDGLVEIFDASGDTLLSSFTSNAGSRVENLYDGLIEAQSSQRYLIHVSGRGTFGAILEIISPEDNRSPLNDNFADATDVVGPLSSFRGTNRYATRQPGFPDLRGGGHSQWWRFVPESDGRAYITTEGSIVYDGISAWPLINFEVFEGASYEQLDLIQLGSRISSFEGASINHFQSYFDVDAGQTYYVKLDSMPGAPAPDSPHPPYRLTIGWGQNPLNDDFADAISIAFGETIHGQNRFASGETDEPTEDIFYDLMREREELGVWYRWTAPETGRYRINATSAFINPQIAVYTGSEVDALSLVRGVAHNGGPPPALTPFVFDFDAVAGTTYSIRVSSYMRQQGDFTFWLSPGAPSNDSLNSPTQIQPIYPVGSEQTRFISVVDNTYATADPGEGNHAGFSPEASIWYGSSLSEYELAPYSINTSGSTVDTQITLYSPYYSEGSEPLASNDNVADGLTSAEIFAPNRESTPRRNSPGIMFVITSPPGQRGIIRVNAGWDNTLYPRLRGATLPYARSGVVGQPITGFATLLNNGYRAGLDCGLALADPSQPFDLEFRPTNPATNAIDGAVGETRGAEVLRPVTYLFALTPREPVAAREVALTYSCANADDAPSVAGVNTVLISADTTQQPDILSIGTTASNDGVIRIPSTSGVGFLSTAALNLGSTGEITFSADVTGTDIPVTIEVCETDLSNGGACRTPRAALTTVSFGAGEVKTFAVFVRANGAVAFDPAGVRIFARWRDGGGVVRGATSAAVRTP</sequence>
<dbReference type="Pfam" id="PF00082">
    <property type="entry name" value="Peptidase_S8"/>
    <property type="match status" value="1"/>
</dbReference>
<keyword evidence="4 5" id="KW-0720">Serine protease</keyword>
<gene>
    <name evidence="8" type="ORF">ACFOOR_14860</name>
</gene>
<keyword evidence="2 5" id="KW-0645">Protease</keyword>
<dbReference type="InterPro" id="IPR037045">
    <property type="entry name" value="S8pro/Inhibitor_I9_sf"/>
</dbReference>
<evidence type="ECO:0000256" key="5">
    <source>
        <dbReference type="PROSITE-ProRule" id="PRU01240"/>
    </source>
</evidence>
<reference evidence="9" key="1">
    <citation type="journal article" date="2019" name="Int. J. Syst. Evol. Microbiol.">
        <title>The Global Catalogue of Microorganisms (GCM) 10K type strain sequencing project: providing services to taxonomists for standard genome sequencing and annotation.</title>
        <authorList>
            <consortium name="The Broad Institute Genomics Platform"/>
            <consortium name="The Broad Institute Genome Sequencing Center for Infectious Disease"/>
            <person name="Wu L."/>
            <person name="Ma J."/>
        </authorList>
    </citation>
    <scope>NUCLEOTIDE SEQUENCE [LARGE SCALE GENOMIC DNA]</scope>
    <source>
        <strain evidence="9">KCTC 52487</strain>
    </source>
</reference>
<organism evidence="8 9">
    <name type="scientific">Hyphobacterium vulgare</name>
    <dbReference type="NCBI Taxonomy" id="1736751"/>
    <lineage>
        <taxon>Bacteria</taxon>
        <taxon>Pseudomonadati</taxon>
        <taxon>Pseudomonadota</taxon>
        <taxon>Alphaproteobacteria</taxon>
        <taxon>Maricaulales</taxon>
        <taxon>Maricaulaceae</taxon>
        <taxon>Hyphobacterium</taxon>
    </lineage>
</organism>